<dbReference type="EMBL" id="CP010554">
    <property type="protein sequence ID" value="AJP47408.1"/>
    <property type="molecule type" value="Genomic_DNA"/>
</dbReference>
<accession>A0A0C5J6Q5</accession>
<gene>
    <name evidence="1" type="ORF">PG1C_00960</name>
</gene>
<evidence type="ECO:0000313" key="2">
    <source>
        <dbReference type="Proteomes" id="UP000061603"/>
    </source>
</evidence>
<reference evidence="1 2" key="1">
    <citation type="journal article" date="2015" name="Genome Announc.">
        <title>Complete Genome Sequence of a Novel Bacterium within the Family Rhodocyclaceae That Degrades Polycyclic Aromatic Hydrocarbons.</title>
        <authorList>
            <person name="Singleton D.R."/>
            <person name="Dickey A.N."/>
            <person name="Scholl E.H."/>
            <person name="Wright F.A."/>
            <person name="Aitken M.D."/>
        </authorList>
    </citation>
    <scope>NUCLEOTIDE SEQUENCE [LARGE SCALE GENOMIC DNA]</scope>
    <source>
        <strain evidence="2">PG1-Ca6</strain>
    </source>
</reference>
<dbReference type="KEGG" id="rbu:PG1C_00960"/>
<name>A0A0C5J6Q5_9PROT</name>
<dbReference type="PATRIC" id="fig|1565605.3.peg.202"/>
<keyword evidence="2" id="KW-1185">Reference proteome</keyword>
<protein>
    <submittedName>
        <fullName evidence="1">Haloacid dehalogenase</fullName>
    </submittedName>
</protein>
<dbReference type="Gene3D" id="3.40.50.1000">
    <property type="entry name" value="HAD superfamily/HAD-like"/>
    <property type="match status" value="1"/>
</dbReference>
<sequence>MNPLVPWAHIDTVLLDMDGTLLDLHFDNHFWQTHLPQRYAESLDRPHDVVRHELMTRYRQGAGTLDWYSVDFWQNELGLDIMCLKEEVAHLIAVHPHVLTFLSAIRLSGRRIVLATNAHHKSVALKMARTGLTPHFDAIISSHALGAAKEEQAFWQHLNKIEPFDPARTLLVDDSLPVLDSARRYGIAHLVAVKKPDTRQPQKNTADYPAIDDFSQLLPK</sequence>
<dbReference type="SFLD" id="SFLDS00003">
    <property type="entry name" value="Haloacid_Dehalogenase"/>
    <property type="match status" value="1"/>
</dbReference>
<dbReference type="NCBIfam" id="TIGR01509">
    <property type="entry name" value="HAD-SF-IA-v3"/>
    <property type="match status" value="1"/>
</dbReference>
<dbReference type="STRING" id="1565605.PG1C_00960"/>
<dbReference type="Proteomes" id="UP000061603">
    <property type="component" value="Chromosome"/>
</dbReference>
<dbReference type="Pfam" id="PF00702">
    <property type="entry name" value="Hydrolase"/>
    <property type="match status" value="1"/>
</dbReference>
<dbReference type="SUPFAM" id="SSF56784">
    <property type="entry name" value="HAD-like"/>
    <property type="match status" value="1"/>
</dbReference>
<proteinExistence type="predicted"/>
<dbReference type="InterPro" id="IPR023214">
    <property type="entry name" value="HAD_sf"/>
</dbReference>
<dbReference type="GO" id="GO:0008967">
    <property type="term" value="F:phosphoglycolate phosphatase activity"/>
    <property type="evidence" value="ECO:0007669"/>
    <property type="project" value="TreeGrafter"/>
</dbReference>
<dbReference type="SFLD" id="SFLDG01129">
    <property type="entry name" value="C1.5:_HAD__Beta-PGM__Phosphata"/>
    <property type="match status" value="1"/>
</dbReference>
<organism evidence="1 2">
    <name type="scientific">Rugosibacter aromaticivorans</name>
    <dbReference type="NCBI Taxonomy" id="1565605"/>
    <lineage>
        <taxon>Bacteria</taxon>
        <taxon>Pseudomonadati</taxon>
        <taxon>Pseudomonadota</taxon>
        <taxon>Betaproteobacteria</taxon>
        <taxon>Nitrosomonadales</taxon>
        <taxon>Sterolibacteriaceae</taxon>
        <taxon>Rugosibacter</taxon>
    </lineage>
</organism>
<evidence type="ECO:0000313" key="1">
    <source>
        <dbReference type="EMBL" id="AJP47408.1"/>
    </source>
</evidence>
<dbReference type="InterPro" id="IPR050155">
    <property type="entry name" value="HAD-like_hydrolase_sf"/>
</dbReference>
<dbReference type="InterPro" id="IPR036412">
    <property type="entry name" value="HAD-like_sf"/>
</dbReference>
<dbReference type="RefSeq" id="WP_202635594.1">
    <property type="nucleotide sequence ID" value="NZ_CP010554.1"/>
</dbReference>
<dbReference type="InterPro" id="IPR006439">
    <property type="entry name" value="HAD-SF_hydro_IA"/>
</dbReference>
<dbReference type="AlphaFoldDB" id="A0A0C5J6Q5"/>
<dbReference type="NCBIfam" id="NF011564">
    <property type="entry name" value="PRK14988.1"/>
    <property type="match status" value="1"/>
</dbReference>
<dbReference type="GO" id="GO:0005829">
    <property type="term" value="C:cytosol"/>
    <property type="evidence" value="ECO:0007669"/>
    <property type="project" value="TreeGrafter"/>
</dbReference>
<dbReference type="GO" id="GO:0006281">
    <property type="term" value="P:DNA repair"/>
    <property type="evidence" value="ECO:0007669"/>
    <property type="project" value="TreeGrafter"/>
</dbReference>
<dbReference type="PANTHER" id="PTHR43434">
    <property type="entry name" value="PHOSPHOGLYCOLATE PHOSPHATASE"/>
    <property type="match status" value="1"/>
</dbReference>
<dbReference type="PANTHER" id="PTHR43434:SF3">
    <property type="entry name" value="GMP_IMP NUCLEOTIDASE YRFG"/>
    <property type="match status" value="1"/>
</dbReference>
<dbReference type="HOGENOM" id="CLU_106706_0_0_4"/>